<keyword evidence="2" id="KW-1003">Cell membrane</keyword>
<dbReference type="EMBL" id="AMGO01000068">
    <property type="protein sequence ID" value="EKE43243.1"/>
    <property type="molecule type" value="Genomic_DNA"/>
</dbReference>
<keyword evidence="7" id="KW-0813">Transport</keyword>
<dbReference type="GO" id="GO:0005886">
    <property type="term" value="C:plasma membrane"/>
    <property type="evidence" value="ECO:0007669"/>
    <property type="project" value="UniProtKB-SubCell"/>
</dbReference>
<dbReference type="PANTHER" id="PTHR33362:SF5">
    <property type="entry name" value="C4-DICARBOXYLATE TRAP TRANSPORTER LARGE PERMEASE PROTEIN DCTM"/>
    <property type="match status" value="1"/>
</dbReference>
<organism evidence="9 10">
    <name type="scientific">Oceaniovalibus guishaninsula JLT2003</name>
    <dbReference type="NCBI Taxonomy" id="1231392"/>
    <lineage>
        <taxon>Bacteria</taxon>
        <taxon>Pseudomonadati</taxon>
        <taxon>Pseudomonadota</taxon>
        <taxon>Alphaproteobacteria</taxon>
        <taxon>Rhodobacterales</taxon>
        <taxon>Roseobacteraceae</taxon>
        <taxon>Oceaniovalibus</taxon>
    </lineage>
</organism>
<comment type="subunit">
    <text evidence="7">The complex comprises the extracytoplasmic solute receptor protein and the two transmembrane proteins.</text>
</comment>
<accession>K2H6J1</accession>
<keyword evidence="6 7" id="KW-0472">Membrane</keyword>
<dbReference type="Proteomes" id="UP000006765">
    <property type="component" value="Unassembled WGS sequence"/>
</dbReference>
<feature type="transmembrane region" description="Helical" evidence="7">
    <location>
        <begin position="68"/>
        <end position="88"/>
    </location>
</feature>
<dbReference type="InterPro" id="IPR010656">
    <property type="entry name" value="DctM"/>
</dbReference>
<evidence type="ECO:0000256" key="1">
    <source>
        <dbReference type="ARBA" id="ARBA00004429"/>
    </source>
</evidence>
<feature type="transmembrane region" description="Helical" evidence="7">
    <location>
        <begin position="108"/>
        <end position="132"/>
    </location>
</feature>
<dbReference type="NCBIfam" id="TIGR00786">
    <property type="entry name" value="dctM"/>
    <property type="match status" value="1"/>
</dbReference>
<dbReference type="PANTHER" id="PTHR33362">
    <property type="entry name" value="SIALIC ACID TRAP TRANSPORTER PERMEASE PROTEIN SIAT-RELATED"/>
    <property type="match status" value="1"/>
</dbReference>
<keyword evidence="10" id="KW-1185">Reference proteome</keyword>
<comment type="subcellular location">
    <subcellularLocation>
        <location evidence="1 7">Cell inner membrane</location>
        <topology evidence="1 7">Multi-pass membrane protein</topology>
    </subcellularLocation>
</comment>
<evidence type="ECO:0000313" key="10">
    <source>
        <dbReference type="Proteomes" id="UP000006765"/>
    </source>
</evidence>
<feature type="domain" description="TRAP C4-dicarboxylate transport system permease DctM subunit" evidence="8">
    <location>
        <begin position="11"/>
        <end position="437"/>
    </location>
</feature>
<keyword evidence="4 7" id="KW-0812">Transmembrane</keyword>
<evidence type="ECO:0000256" key="5">
    <source>
        <dbReference type="ARBA" id="ARBA00022989"/>
    </source>
</evidence>
<evidence type="ECO:0000256" key="7">
    <source>
        <dbReference type="RuleBase" id="RU369079"/>
    </source>
</evidence>
<dbReference type="STRING" id="1231392.OCGS_2834"/>
<evidence type="ECO:0000256" key="6">
    <source>
        <dbReference type="ARBA" id="ARBA00023136"/>
    </source>
</evidence>
<dbReference type="InterPro" id="IPR004681">
    <property type="entry name" value="TRAP_DctM"/>
</dbReference>
<feature type="transmembrane region" description="Helical" evidence="7">
    <location>
        <begin position="153"/>
        <end position="177"/>
    </location>
</feature>
<proteinExistence type="inferred from homology"/>
<dbReference type="RefSeq" id="WP_007427986.1">
    <property type="nucleotide sequence ID" value="NZ_AMGO01000068.1"/>
</dbReference>
<evidence type="ECO:0000256" key="2">
    <source>
        <dbReference type="ARBA" id="ARBA00022475"/>
    </source>
</evidence>
<comment type="similarity">
    <text evidence="7">Belongs to the TRAP transporter large permease family.</text>
</comment>
<dbReference type="GO" id="GO:0022857">
    <property type="term" value="F:transmembrane transporter activity"/>
    <property type="evidence" value="ECO:0007669"/>
    <property type="project" value="UniProtKB-UniRule"/>
</dbReference>
<dbReference type="AlphaFoldDB" id="K2H6J1"/>
<evidence type="ECO:0000256" key="3">
    <source>
        <dbReference type="ARBA" id="ARBA00022519"/>
    </source>
</evidence>
<evidence type="ECO:0000256" key="4">
    <source>
        <dbReference type="ARBA" id="ARBA00022692"/>
    </source>
</evidence>
<dbReference type="Pfam" id="PF06808">
    <property type="entry name" value="DctM"/>
    <property type="match status" value="1"/>
</dbReference>
<reference evidence="9 10" key="1">
    <citation type="journal article" date="2012" name="J. Bacteriol.">
        <title>Draft Genome Sequence of Oceaniovalibus guishaninsula JLT2003T.</title>
        <authorList>
            <person name="Tang K."/>
            <person name="Liu K."/>
            <person name="Jiao N."/>
        </authorList>
    </citation>
    <scope>NUCLEOTIDE SEQUENCE [LARGE SCALE GENOMIC DNA]</scope>
    <source>
        <strain evidence="9 10">JLT2003</strain>
    </source>
</reference>
<dbReference type="PATRIC" id="fig|1231392.3.peg.2852"/>
<keyword evidence="5 7" id="KW-1133">Transmembrane helix</keyword>
<feature type="transmembrane region" description="Helical" evidence="7">
    <location>
        <begin position="296"/>
        <end position="321"/>
    </location>
</feature>
<feature type="transmembrane region" description="Helical" evidence="7">
    <location>
        <begin position="12"/>
        <end position="42"/>
    </location>
</feature>
<name>K2H6J1_9RHOB</name>
<gene>
    <name evidence="9" type="ORF">OCGS_2834</name>
</gene>
<feature type="transmembrane region" description="Helical" evidence="7">
    <location>
        <begin position="357"/>
        <end position="381"/>
    </location>
</feature>
<protein>
    <recommendedName>
        <fullName evidence="7">TRAP transporter large permease protein</fullName>
    </recommendedName>
</protein>
<feature type="transmembrane region" description="Helical" evidence="7">
    <location>
        <begin position="418"/>
        <end position="442"/>
    </location>
</feature>
<evidence type="ECO:0000313" key="9">
    <source>
        <dbReference type="EMBL" id="EKE43243.1"/>
    </source>
</evidence>
<feature type="transmembrane region" description="Helical" evidence="7">
    <location>
        <begin position="189"/>
        <end position="211"/>
    </location>
</feature>
<keyword evidence="3 7" id="KW-0997">Cell inner membrane</keyword>
<comment type="caution">
    <text evidence="9">The sequence shown here is derived from an EMBL/GenBank/DDBJ whole genome shotgun (WGS) entry which is preliminary data.</text>
</comment>
<dbReference type="OrthoDB" id="9790209at2"/>
<feature type="transmembrane region" description="Helical" evidence="7">
    <location>
        <begin position="333"/>
        <end position="350"/>
    </location>
</feature>
<sequence>MDPTIIGTFGLIAVLILLVLRVPIGFVLASVATICTFLYYAFRSGRGFDFSRGLSPTLSLIQSNAFEFLHSYSLSMVPMFIAAGHLAYHSRISTDIYSAMRVWLVRLPGGLAIASLFGCGGFSAITGSSMACASSMGRICIPEMRRWNYDPRLASSTVAMGGTLGALIPPSVLFIIYGLFTETSVSQLFLAGILPGLLTLAGFVVTVLVWVRLRPGIAPLSDETTTTRDKVRAAGLAWPALMLMVIVIGGIYGGYLTATEAAAISLMFALVFGLLSRRLDWQMIRSSFIDTATQSAALFFIAAGAKIFVSFISLTGVTHAFVDLVAAADLAPWQLLAVIALMYLVLGMFLDPLGTMLLTLPFVVPLIEGMGMDLIWFGVIVVKLLEIGLVTPPMGLNVFVIASVGGKDSDATTAFKGVARFLIVDLAVLVLLLAFPMISLVIPNSMN</sequence>
<feature type="transmembrane region" description="Helical" evidence="7">
    <location>
        <begin position="387"/>
        <end position="406"/>
    </location>
</feature>
<dbReference type="eggNOG" id="COG1593">
    <property type="taxonomic scope" value="Bacteria"/>
</dbReference>
<comment type="function">
    <text evidence="7">Part of the tripartite ATP-independent periplasmic (TRAP) transport system.</text>
</comment>
<evidence type="ECO:0000259" key="8">
    <source>
        <dbReference type="Pfam" id="PF06808"/>
    </source>
</evidence>
<feature type="transmembrane region" description="Helical" evidence="7">
    <location>
        <begin position="231"/>
        <end position="252"/>
    </location>
</feature>
<dbReference type="PIRSF" id="PIRSF006066">
    <property type="entry name" value="HI0050"/>
    <property type="match status" value="1"/>
</dbReference>